<evidence type="ECO:0000313" key="1">
    <source>
        <dbReference type="EMBL" id="MCL7049005.1"/>
    </source>
</evidence>
<keyword evidence="2" id="KW-1185">Reference proteome</keyword>
<feature type="non-terminal residue" evidence="1">
    <location>
        <position position="57"/>
    </location>
</feature>
<protein>
    <submittedName>
        <fullName evidence="1">Uncharacterized protein</fullName>
    </submittedName>
</protein>
<gene>
    <name evidence="1" type="ORF">MKW94_009795</name>
</gene>
<accession>A0AA42B2G9</accession>
<dbReference type="AlphaFoldDB" id="A0AA42B2G9"/>
<dbReference type="Proteomes" id="UP001177140">
    <property type="component" value="Unassembled WGS sequence"/>
</dbReference>
<evidence type="ECO:0000313" key="2">
    <source>
        <dbReference type="Proteomes" id="UP001177140"/>
    </source>
</evidence>
<name>A0AA42B2G9_PAPNU</name>
<sequence>LFLQRVMRKYQLLHVNLQNVPHYMTSLGVVPGTVLRCLISHPMLINVTMILIQRYSG</sequence>
<proteinExistence type="predicted"/>
<feature type="non-terminal residue" evidence="1">
    <location>
        <position position="1"/>
    </location>
</feature>
<comment type="caution">
    <text evidence="1">The sequence shown here is derived from an EMBL/GenBank/DDBJ whole genome shotgun (WGS) entry which is preliminary data.</text>
</comment>
<reference evidence="1" key="1">
    <citation type="submission" date="2022-03" db="EMBL/GenBank/DDBJ databases">
        <title>A functionally conserved STORR gene fusion in Papaver species that diverged 16.8 million years ago.</title>
        <authorList>
            <person name="Catania T."/>
        </authorList>
    </citation>
    <scope>NUCLEOTIDE SEQUENCE</scope>
    <source>
        <strain evidence="1">S-191538</strain>
    </source>
</reference>
<organism evidence="1 2">
    <name type="scientific">Papaver nudicaule</name>
    <name type="common">Iceland poppy</name>
    <dbReference type="NCBI Taxonomy" id="74823"/>
    <lineage>
        <taxon>Eukaryota</taxon>
        <taxon>Viridiplantae</taxon>
        <taxon>Streptophyta</taxon>
        <taxon>Embryophyta</taxon>
        <taxon>Tracheophyta</taxon>
        <taxon>Spermatophyta</taxon>
        <taxon>Magnoliopsida</taxon>
        <taxon>Ranunculales</taxon>
        <taxon>Papaveraceae</taxon>
        <taxon>Papaveroideae</taxon>
        <taxon>Papaver</taxon>
    </lineage>
</organism>
<dbReference type="EMBL" id="JAJJMA010310853">
    <property type="protein sequence ID" value="MCL7049005.1"/>
    <property type="molecule type" value="Genomic_DNA"/>
</dbReference>